<dbReference type="InterPro" id="IPR001789">
    <property type="entry name" value="Sig_transdc_resp-reg_receiver"/>
</dbReference>
<dbReference type="Proteomes" id="UP000317046">
    <property type="component" value="Unassembled WGS sequence"/>
</dbReference>
<organism evidence="8 9">
    <name type="scientific">Cellulomonas cellasea</name>
    <dbReference type="NCBI Taxonomy" id="43670"/>
    <lineage>
        <taxon>Bacteria</taxon>
        <taxon>Bacillati</taxon>
        <taxon>Actinomycetota</taxon>
        <taxon>Actinomycetes</taxon>
        <taxon>Micrococcales</taxon>
        <taxon>Cellulomonadaceae</taxon>
        <taxon>Cellulomonas</taxon>
    </lineage>
</organism>
<dbReference type="InterPro" id="IPR039420">
    <property type="entry name" value="WalR-like"/>
</dbReference>
<keyword evidence="1 5" id="KW-0597">Phosphoprotein</keyword>
<proteinExistence type="predicted"/>
<evidence type="ECO:0000256" key="1">
    <source>
        <dbReference type="ARBA" id="ARBA00022553"/>
    </source>
</evidence>
<dbReference type="Gene3D" id="3.40.50.2300">
    <property type="match status" value="1"/>
</dbReference>
<evidence type="ECO:0000256" key="5">
    <source>
        <dbReference type="PROSITE-ProRule" id="PRU00169"/>
    </source>
</evidence>
<comment type="caution">
    <text evidence="8">The sequence shown here is derived from an EMBL/GenBank/DDBJ whole genome shotgun (WGS) entry which is preliminary data.</text>
</comment>
<keyword evidence="4" id="KW-0804">Transcription</keyword>
<sequence>MIRVLLVDDQPLLRSAFRALLDLEDDLEVVAEAGDGAQAVALAREHLPDVALVDIQMPGVDGIEATRRIAADPALAGVHVVILTSYGFDEYVLDALRAGAAGFLVKDVVPEDLLHAVRVAARGDALLAPAITRRLIDRYVRGPAPDRASAGAAALTSLTDREREAVALVAHGLSNDEVAAHMVISPLTAKTHVNRAMTKLHARDRGQLVVLAYESGLVVPGGA</sequence>
<dbReference type="CDD" id="cd06170">
    <property type="entry name" value="LuxR_C_like"/>
    <property type="match status" value="1"/>
</dbReference>
<dbReference type="GO" id="GO:0003677">
    <property type="term" value="F:DNA binding"/>
    <property type="evidence" value="ECO:0007669"/>
    <property type="project" value="UniProtKB-KW"/>
</dbReference>
<feature type="domain" description="HTH luxR-type" evidence="6">
    <location>
        <begin position="151"/>
        <end position="216"/>
    </location>
</feature>
<evidence type="ECO:0000259" key="7">
    <source>
        <dbReference type="PROSITE" id="PS50110"/>
    </source>
</evidence>
<evidence type="ECO:0000313" key="9">
    <source>
        <dbReference type="Proteomes" id="UP000317046"/>
    </source>
</evidence>
<dbReference type="GO" id="GO:0000160">
    <property type="term" value="P:phosphorelay signal transduction system"/>
    <property type="evidence" value="ECO:0007669"/>
    <property type="project" value="InterPro"/>
</dbReference>
<dbReference type="GO" id="GO:0006355">
    <property type="term" value="P:regulation of DNA-templated transcription"/>
    <property type="evidence" value="ECO:0007669"/>
    <property type="project" value="InterPro"/>
</dbReference>
<dbReference type="PANTHER" id="PTHR43214">
    <property type="entry name" value="TWO-COMPONENT RESPONSE REGULATOR"/>
    <property type="match status" value="1"/>
</dbReference>
<dbReference type="SMART" id="SM00448">
    <property type="entry name" value="REC"/>
    <property type="match status" value="1"/>
</dbReference>
<dbReference type="PROSITE" id="PS50043">
    <property type="entry name" value="HTH_LUXR_2"/>
    <property type="match status" value="1"/>
</dbReference>
<dbReference type="InterPro" id="IPR000792">
    <property type="entry name" value="Tscrpt_reg_LuxR_C"/>
</dbReference>
<dbReference type="EMBL" id="BJLR01000009">
    <property type="protein sequence ID" value="GEA86783.1"/>
    <property type="molecule type" value="Genomic_DNA"/>
</dbReference>
<dbReference type="Pfam" id="PF00072">
    <property type="entry name" value="Response_reg"/>
    <property type="match status" value="1"/>
</dbReference>
<feature type="domain" description="Response regulatory" evidence="7">
    <location>
        <begin position="3"/>
        <end position="121"/>
    </location>
</feature>
<dbReference type="AlphaFoldDB" id="A0A4Y3KS40"/>
<dbReference type="PRINTS" id="PR00038">
    <property type="entry name" value="HTHLUXR"/>
</dbReference>
<evidence type="ECO:0000313" key="8">
    <source>
        <dbReference type="EMBL" id="GEA86783.1"/>
    </source>
</evidence>
<keyword evidence="3 8" id="KW-0238">DNA-binding</keyword>
<gene>
    <name evidence="8" type="ORF">CCE01nite_07320</name>
</gene>
<evidence type="ECO:0000256" key="4">
    <source>
        <dbReference type="ARBA" id="ARBA00023163"/>
    </source>
</evidence>
<keyword evidence="9" id="KW-1185">Reference proteome</keyword>
<dbReference type="Pfam" id="PF00196">
    <property type="entry name" value="GerE"/>
    <property type="match status" value="1"/>
</dbReference>
<protein>
    <submittedName>
        <fullName evidence="8">DNA-binding response regulator</fullName>
    </submittedName>
</protein>
<evidence type="ECO:0000259" key="6">
    <source>
        <dbReference type="PROSITE" id="PS50043"/>
    </source>
</evidence>
<reference evidence="8" key="1">
    <citation type="submission" date="2019-06" db="EMBL/GenBank/DDBJ databases">
        <title>Whole genome shotgun sequence of Cellulomonas cellasea NBRC 3753.</title>
        <authorList>
            <person name="Hosoyama A."/>
            <person name="Uohara A."/>
            <person name="Ohji S."/>
            <person name="Ichikawa N."/>
        </authorList>
    </citation>
    <scope>NUCLEOTIDE SEQUENCE [LARGE SCALE GENOMIC DNA]</scope>
    <source>
        <strain evidence="8">NBRC 3753</strain>
    </source>
</reference>
<dbReference type="SUPFAM" id="SSF52172">
    <property type="entry name" value="CheY-like"/>
    <property type="match status" value="1"/>
</dbReference>
<feature type="modified residue" description="4-aspartylphosphate" evidence="5">
    <location>
        <position position="54"/>
    </location>
</feature>
<evidence type="ECO:0000256" key="2">
    <source>
        <dbReference type="ARBA" id="ARBA00023015"/>
    </source>
</evidence>
<accession>A0A4Y3KS40</accession>
<dbReference type="InterPro" id="IPR058245">
    <property type="entry name" value="NreC/VraR/RcsB-like_REC"/>
</dbReference>
<dbReference type="PANTHER" id="PTHR43214:SF24">
    <property type="entry name" value="TRANSCRIPTIONAL REGULATORY PROTEIN NARL-RELATED"/>
    <property type="match status" value="1"/>
</dbReference>
<dbReference type="CDD" id="cd17535">
    <property type="entry name" value="REC_NarL-like"/>
    <property type="match status" value="1"/>
</dbReference>
<evidence type="ECO:0000256" key="3">
    <source>
        <dbReference type="ARBA" id="ARBA00023125"/>
    </source>
</evidence>
<keyword evidence="2" id="KW-0805">Transcription regulation</keyword>
<dbReference type="InterPro" id="IPR011006">
    <property type="entry name" value="CheY-like_superfamily"/>
</dbReference>
<dbReference type="PROSITE" id="PS50110">
    <property type="entry name" value="RESPONSE_REGULATORY"/>
    <property type="match status" value="1"/>
</dbReference>
<dbReference type="RefSeq" id="WP_141371987.1">
    <property type="nucleotide sequence ID" value="NZ_BJLR01000009.1"/>
</dbReference>
<name>A0A4Y3KS40_9CELL</name>
<dbReference type="SMART" id="SM00421">
    <property type="entry name" value="HTH_LUXR"/>
    <property type="match status" value="1"/>
</dbReference>